<evidence type="ECO:0000256" key="2">
    <source>
        <dbReference type="SAM" id="Phobius"/>
    </source>
</evidence>
<feature type="transmembrane region" description="Helical" evidence="2">
    <location>
        <begin position="186"/>
        <end position="206"/>
    </location>
</feature>
<dbReference type="EMBL" id="SFAZ01000143">
    <property type="protein sequence ID" value="TRU74743.1"/>
    <property type="molecule type" value="Genomic_DNA"/>
</dbReference>
<gene>
    <name evidence="4" type="ORF">EWV77_09725</name>
</gene>
<feature type="transmembrane region" description="Helical" evidence="2">
    <location>
        <begin position="249"/>
        <end position="267"/>
    </location>
</feature>
<feature type="transmembrane region" description="Helical" evidence="2">
    <location>
        <begin position="133"/>
        <end position="153"/>
    </location>
</feature>
<dbReference type="SUPFAM" id="SSF103481">
    <property type="entry name" value="Multidrug resistance efflux transporter EmrE"/>
    <property type="match status" value="2"/>
</dbReference>
<dbReference type="PANTHER" id="PTHR22911">
    <property type="entry name" value="ACYL-MALONYL CONDENSING ENZYME-RELATED"/>
    <property type="match status" value="1"/>
</dbReference>
<dbReference type="InterPro" id="IPR000620">
    <property type="entry name" value="EamA_dom"/>
</dbReference>
<dbReference type="Gene3D" id="1.10.3730.20">
    <property type="match status" value="1"/>
</dbReference>
<feature type="transmembrane region" description="Helical" evidence="2">
    <location>
        <begin position="218"/>
        <end position="237"/>
    </location>
</feature>
<evidence type="ECO:0000313" key="4">
    <source>
        <dbReference type="EMBL" id="TRU74743.1"/>
    </source>
</evidence>
<comment type="caution">
    <text evidence="4">The sequence shown here is derived from an EMBL/GenBank/DDBJ whole genome shotgun (WGS) entry which is preliminary data.</text>
</comment>
<keyword evidence="2" id="KW-0812">Transmembrane</keyword>
<keyword evidence="2" id="KW-1133">Transmembrane helix</keyword>
<comment type="similarity">
    <text evidence="1">Belongs to the EamA transporter family.</text>
</comment>
<feature type="domain" description="EamA" evidence="3">
    <location>
        <begin position="23"/>
        <end position="173"/>
    </location>
</feature>
<dbReference type="Pfam" id="PF00892">
    <property type="entry name" value="EamA"/>
    <property type="match status" value="2"/>
</dbReference>
<evidence type="ECO:0000256" key="1">
    <source>
        <dbReference type="ARBA" id="ARBA00007362"/>
    </source>
</evidence>
<sequence>MNIQILKTSEENVESSAKIINFLLLFVALFAISFTPILVKISTREIGINATLFNRLWIVTIIFSFWNSFLWIQFQDKNLELISEHSDHIASPNSKIKNFIKQGGFWIVIVSIFHLSQRFTWTWALTETSTANATVLSNITPIFTTLGSWLFLGYQFDRRFIAGLFLSILGAIALGASQVSFSSGGLIGDCAALSAGIFNSIGSVISQKIRQRLDSSTYLLWRSAFSTLLIIPIVLYFEKTIFPISPLGWFSVIALALISEAIAHGLVIHSMKHFTASFLSIFFLSQAVVATLLAWIFIGEKIGVINCIALAIIVLGIYLAKTGKGAETK</sequence>
<dbReference type="PANTHER" id="PTHR22911:SF76">
    <property type="entry name" value="EAMA DOMAIN-CONTAINING PROTEIN"/>
    <property type="match status" value="1"/>
</dbReference>
<name>A0A552HU72_MICVR</name>
<feature type="transmembrane region" description="Helical" evidence="2">
    <location>
        <begin position="274"/>
        <end position="296"/>
    </location>
</feature>
<reference evidence="4 5" key="1">
    <citation type="submission" date="2019-01" db="EMBL/GenBank/DDBJ databases">
        <title>Coherence of Microcystis species and biogeography revealed through population genomics.</title>
        <authorList>
            <person name="Perez-Carrascal O.M."/>
            <person name="Terrat Y."/>
            <person name="Giani A."/>
            <person name="Fortin N."/>
            <person name="Tromas N."/>
            <person name="Shapiro B.J."/>
        </authorList>
    </citation>
    <scope>NUCLEOTIDE SEQUENCE [LARGE SCALE GENOMIC DNA]</scope>
    <source>
        <strain evidence="4">Mv_BB_P_19951000_S68D</strain>
    </source>
</reference>
<feature type="transmembrane region" description="Helical" evidence="2">
    <location>
        <begin position="160"/>
        <end position="180"/>
    </location>
</feature>
<feature type="transmembrane region" description="Helical" evidence="2">
    <location>
        <begin position="53"/>
        <end position="72"/>
    </location>
</feature>
<keyword evidence="2" id="KW-0472">Membrane</keyword>
<evidence type="ECO:0000313" key="5">
    <source>
        <dbReference type="Proteomes" id="UP000320674"/>
    </source>
</evidence>
<protein>
    <submittedName>
        <fullName evidence="4">DMT family transporter</fullName>
    </submittedName>
</protein>
<organism evidence="4 5">
    <name type="scientific">Microcystis viridis Mv_BB_P_19951000_S68D</name>
    <dbReference type="NCBI Taxonomy" id="2486270"/>
    <lineage>
        <taxon>Bacteria</taxon>
        <taxon>Bacillati</taxon>
        <taxon>Cyanobacteriota</taxon>
        <taxon>Cyanophyceae</taxon>
        <taxon>Oscillatoriophycideae</taxon>
        <taxon>Chroococcales</taxon>
        <taxon>Microcystaceae</taxon>
        <taxon>Microcystis</taxon>
    </lineage>
</organism>
<feature type="transmembrane region" description="Helical" evidence="2">
    <location>
        <begin position="20"/>
        <end position="41"/>
    </location>
</feature>
<dbReference type="GO" id="GO:0016020">
    <property type="term" value="C:membrane"/>
    <property type="evidence" value="ECO:0007669"/>
    <property type="project" value="InterPro"/>
</dbReference>
<dbReference type="InterPro" id="IPR037185">
    <property type="entry name" value="EmrE-like"/>
</dbReference>
<accession>A0A552HU72</accession>
<dbReference type="Proteomes" id="UP000320674">
    <property type="component" value="Unassembled WGS sequence"/>
</dbReference>
<feature type="transmembrane region" description="Helical" evidence="2">
    <location>
        <begin position="302"/>
        <end position="320"/>
    </location>
</feature>
<dbReference type="AlphaFoldDB" id="A0A552HU72"/>
<proteinExistence type="inferred from homology"/>
<feature type="transmembrane region" description="Helical" evidence="2">
    <location>
        <begin position="103"/>
        <end position="121"/>
    </location>
</feature>
<evidence type="ECO:0000259" key="3">
    <source>
        <dbReference type="Pfam" id="PF00892"/>
    </source>
</evidence>
<feature type="domain" description="EamA" evidence="3">
    <location>
        <begin position="187"/>
        <end position="320"/>
    </location>
</feature>